<dbReference type="Gene3D" id="3.40.50.10090">
    <property type="match status" value="2"/>
</dbReference>
<feature type="domain" description="Tetrapyrrole biosynthesis uroporphyrinogen III synthase" evidence="1">
    <location>
        <begin position="45"/>
        <end position="289"/>
    </location>
</feature>
<gene>
    <name evidence="2" type="ORF">EPA93_43940</name>
</gene>
<dbReference type="PANTHER" id="PTHR40082">
    <property type="entry name" value="BLR5956 PROTEIN"/>
    <property type="match status" value="1"/>
</dbReference>
<dbReference type="InterPro" id="IPR036108">
    <property type="entry name" value="4pyrrol_syn_uPrphyn_synt_sf"/>
</dbReference>
<dbReference type="KEGG" id="kbs:EPA93_43940"/>
<evidence type="ECO:0000313" key="3">
    <source>
        <dbReference type="Proteomes" id="UP000290365"/>
    </source>
</evidence>
<dbReference type="CDD" id="cd06578">
    <property type="entry name" value="HemD"/>
    <property type="match status" value="1"/>
</dbReference>
<protein>
    <submittedName>
        <fullName evidence="2">Uroporphyrinogen-III synthase</fullName>
    </submittedName>
</protein>
<evidence type="ECO:0000313" key="2">
    <source>
        <dbReference type="EMBL" id="QBD82556.1"/>
    </source>
</evidence>
<dbReference type="EMBL" id="CP035758">
    <property type="protein sequence ID" value="QBD82556.1"/>
    <property type="molecule type" value="Genomic_DNA"/>
</dbReference>
<evidence type="ECO:0000259" key="1">
    <source>
        <dbReference type="Pfam" id="PF02602"/>
    </source>
</evidence>
<sequence length="303" mass="33138">MYLRRFSLYNRGRFLSIIFVGRAGNGSMSSLAGMRVASLETRMSDEMTNLLRRHGGTPYSVPAVREAALESQDAVSACIEHLTQGKIQVVIFLTGAGVTAFFKEAEAQNSLPQLLAALHNVTIICRGPKPAAVLKRYAVPITTSAHAAQTTEELLNRLSKLDLQGKGVAIVHYGERNATLTQALQQKGIGFLDELCLYEWQLPEDLGPLRTLIDEIIEQRVNAIVFTSQVQVRHLLQVASDVQKEEQLVSALNTKTIVASIGPTCTAALQAHGIRAHVIPEYPKMGHLVKALVDYIAETTQAQ</sequence>
<dbReference type="OrthoDB" id="9775656at2"/>
<proteinExistence type="predicted"/>
<organism evidence="2 3">
    <name type="scientific">Ktedonosporobacter rubrisoli</name>
    <dbReference type="NCBI Taxonomy" id="2509675"/>
    <lineage>
        <taxon>Bacteria</taxon>
        <taxon>Bacillati</taxon>
        <taxon>Chloroflexota</taxon>
        <taxon>Ktedonobacteria</taxon>
        <taxon>Ktedonobacterales</taxon>
        <taxon>Ktedonosporobacteraceae</taxon>
        <taxon>Ktedonosporobacter</taxon>
    </lineage>
</organism>
<accession>A0A4P6K4V2</accession>
<name>A0A4P6K4V2_KTERU</name>
<dbReference type="AlphaFoldDB" id="A0A4P6K4V2"/>
<dbReference type="Pfam" id="PF02602">
    <property type="entry name" value="HEM4"/>
    <property type="match status" value="1"/>
</dbReference>
<dbReference type="GO" id="GO:0006780">
    <property type="term" value="P:uroporphyrinogen III biosynthetic process"/>
    <property type="evidence" value="ECO:0007669"/>
    <property type="project" value="InterPro"/>
</dbReference>
<dbReference type="GO" id="GO:0004852">
    <property type="term" value="F:uroporphyrinogen-III synthase activity"/>
    <property type="evidence" value="ECO:0007669"/>
    <property type="project" value="InterPro"/>
</dbReference>
<reference evidence="2 3" key="1">
    <citation type="submission" date="2019-01" db="EMBL/GenBank/DDBJ databases">
        <title>Ktedonosporobacter rubrisoli SCAWS-G2.</title>
        <authorList>
            <person name="Huang Y."/>
            <person name="Yan B."/>
        </authorList>
    </citation>
    <scope>NUCLEOTIDE SEQUENCE [LARGE SCALE GENOMIC DNA]</scope>
    <source>
        <strain evidence="2 3">SCAWS-G2</strain>
    </source>
</reference>
<dbReference type="SUPFAM" id="SSF69618">
    <property type="entry name" value="HemD-like"/>
    <property type="match status" value="1"/>
</dbReference>
<dbReference type="InterPro" id="IPR003754">
    <property type="entry name" value="4pyrrol_synth_uPrphyn_synth"/>
</dbReference>
<dbReference type="InterPro" id="IPR039793">
    <property type="entry name" value="UROS/Hem4"/>
</dbReference>
<dbReference type="Proteomes" id="UP000290365">
    <property type="component" value="Chromosome"/>
</dbReference>
<keyword evidence="3" id="KW-1185">Reference proteome</keyword>
<dbReference type="PANTHER" id="PTHR40082:SF1">
    <property type="entry name" value="BLR5956 PROTEIN"/>
    <property type="match status" value="1"/>
</dbReference>